<proteinExistence type="inferred from homology"/>
<feature type="region of interest" description="Disordered" evidence="2">
    <location>
        <begin position="905"/>
        <end position="1017"/>
    </location>
</feature>
<name>A0A0N5CMC0_THECL</name>
<dbReference type="OrthoDB" id="10260625at2759"/>
<dbReference type="PRINTS" id="PR00305">
    <property type="entry name" value="1433ZETA"/>
</dbReference>
<feature type="region of interest" description="Disordered" evidence="2">
    <location>
        <begin position="667"/>
        <end position="712"/>
    </location>
</feature>
<feature type="compositionally biased region" description="Low complexity" evidence="2">
    <location>
        <begin position="914"/>
        <end position="961"/>
    </location>
</feature>
<feature type="domain" description="14-3-3" evidence="3">
    <location>
        <begin position="28"/>
        <end position="255"/>
    </location>
</feature>
<feature type="compositionally biased region" description="Polar residues" evidence="2">
    <location>
        <begin position="999"/>
        <end position="1017"/>
    </location>
</feature>
<dbReference type="EMBL" id="UYYF01000154">
    <property type="protein sequence ID" value="VDM96657.1"/>
    <property type="molecule type" value="Genomic_DNA"/>
</dbReference>
<gene>
    <name evidence="4" type="ORF">TCLT_LOCUS1297</name>
</gene>
<feature type="compositionally biased region" description="Polar residues" evidence="2">
    <location>
        <begin position="625"/>
        <end position="637"/>
    </location>
</feature>
<feature type="compositionally biased region" description="Polar residues" evidence="2">
    <location>
        <begin position="1116"/>
        <end position="1128"/>
    </location>
</feature>
<dbReference type="WBParaSite" id="TCLT_0000129601-mRNA-1">
    <property type="protein sequence ID" value="TCLT_0000129601-mRNA-1"/>
    <property type="gene ID" value="TCLT_0000129601"/>
</dbReference>
<feature type="compositionally biased region" description="Basic and acidic residues" evidence="2">
    <location>
        <begin position="680"/>
        <end position="698"/>
    </location>
</feature>
<dbReference type="Proteomes" id="UP000276776">
    <property type="component" value="Unassembled WGS sequence"/>
</dbReference>
<feature type="region of interest" description="Disordered" evidence="2">
    <location>
        <begin position="1289"/>
        <end position="1308"/>
    </location>
</feature>
<feature type="region of interest" description="Disordered" evidence="2">
    <location>
        <begin position="585"/>
        <end position="637"/>
    </location>
</feature>
<reference evidence="6" key="1">
    <citation type="submission" date="2017-02" db="UniProtKB">
        <authorList>
            <consortium name="WormBaseParasite"/>
        </authorList>
    </citation>
    <scope>IDENTIFICATION</scope>
</reference>
<dbReference type="InterPro" id="IPR000308">
    <property type="entry name" value="14-3-3"/>
</dbReference>
<evidence type="ECO:0000313" key="6">
    <source>
        <dbReference type="WBParaSite" id="TCLT_0000129601-mRNA-1"/>
    </source>
</evidence>
<accession>A0A0N5CMC0</accession>
<organism evidence="6">
    <name type="scientific">Thelazia callipaeda</name>
    <name type="common">Oriental eyeworm</name>
    <name type="synonym">Parasitic nematode</name>
    <dbReference type="NCBI Taxonomy" id="103827"/>
    <lineage>
        <taxon>Eukaryota</taxon>
        <taxon>Metazoa</taxon>
        <taxon>Ecdysozoa</taxon>
        <taxon>Nematoda</taxon>
        <taxon>Chromadorea</taxon>
        <taxon>Rhabditida</taxon>
        <taxon>Spirurina</taxon>
        <taxon>Spiruromorpha</taxon>
        <taxon>Thelazioidea</taxon>
        <taxon>Thelaziidae</taxon>
        <taxon>Thelazia</taxon>
    </lineage>
</organism>
<reference evidence="4 5" key="2">
    <citation type="submission" date="2018-11" db="EMBL/GenBank/DDBJ databases">
        <authorList>
            <consortium name="Pathogen Informatics"/>
        </authorList>
    </citation>
    <scope>NUCLEOTIDE SEQUENCE [LARGE SCALE GENOMIC DNA]</scope>
</reference>
<evidence type="ECO:0000256" key="1">
    <source>
        <dbReference type="ARBA" id="ARBA00006141"/>
    </source>
</evidence>
<feature type="region of interest" description="Disordered" evidence="2">
    <location>
        <begin position="351"/>
        <end position="449"/>
    </location>
</feature>
<feature type="region of interest" description="Disordered" evidence="2">
    <location>
        <begin position="742"/>
        <end position="762"/>
    </location>
</feature>
<comment type="similarity">
    <text evidence="1">Belongs to the 14-3-3 family.</text>
</comment>
<dbReference type="Gene3D" id="1.20.190.20">
    <property type="entry name" value="14-3-3 domain"/>
    <property type="match status" value="1"/>
</dbReference>
<feature type="region of interest" description="Disordered" evidence="2">
    <location>
        <begin position="839"/>
        <end position="880"/>
    </location>
</feature>
<dbReference type="PANTHER" id="PTHR18860">
    <property type="entry name" value="14-3-3 PROTEIN"/>
    <property type="match status" value="1"/>
</dbReference>
<dbReference type="Pfam" id="PF00244">
    <property type="entry name" value="14-3-3"/>
    <property type="match status" value="1"/>
</dbReference>
<dbReference type="InterPro" id="IPR036815">
    <property type="entry name" value="14-3-3_dom_sf"/>
</dbReference>
<dbReference type="STRING" id="103827.A0A0N5CMC0"/>
<evidence type="ECO:0000256" key="2">
    <source>
        <dbReference type="SAM" id="MobiDB-lite"/>
    </source>
</evidence>
<dbReference type="CDD" id="cd08774">
    <property type="entry name" value="14-3-3"/>
    <property type="match status" value="1"/>
</dbReference>
<evidence type="ECO:0000259" key="3">
    <source>
        <dbReference type="SMART" id="SM00101"/>
    </source>
</evidence>
<feature type="compositionally biased region" description="Basic and acidic residues" evidence="2">
    <location>
        <begin position="1095"/>
        <end position="1115"/>
    </location>
</feature>
<keyword evidence="5" id="KW-1185">Reference proteome</keyword>
<feature type="region of interest" description="Disordered" evidence="2">
    <location>
        <begin position="1088"/>
        <end position="1170"/>
    </location>
</feature>
<protein>
    <submittedName>
        <fullName evidence="6">14_3_3 domain-containing protein</fullName>
    </submittedName>
</protein>
<sequence>MEEMIFERNLELIEDDDLNGDLALTEDREDLFMRIRLAFMLNMTDDARQNLRLLTEIYGKEFNDEERNLFAAFYKEYTLFIDLFDDSTEVEILRRRILRENMSRVRYEAVTICEEVIQIINDYILRTKLPRLKVYFLKVLGDYYRYWAFVASKEKFFDLRMRAEDSYKDALEVADMSLKMYDPIRLSIMLNMSINYYIEPRERVKALQIAMQAISEGKAYVDRDPDIGVVIQLLEENIQNWTSHLEPFEIDEVERLEGARKWHGKDAAVPSPRLYFRICGEVPPGFPPPYLIEAVPPTPHYYRLAHDPNPYFIRTIMPSEDAQAHYARYHHPYLWQDFQYLYEPLYKPEKSEANTEETTSITKMKPEMTKQQTTLVERKDEPKISQQSDRTEHKPESYKKEAVPKKLRDKREVESVGPSKETEIIQVSSSSRPEPVSLGPIGTLHSQRDNLIELKEKEEKEEKEKKEEEYIPSLVPLLGISRRLLQNNDPFEGVLQPLMSTPSTLSVSAEEEEVVTDENNENEYGSVMHVSSPINVPGFNPSRVLPLTDEYDLSDTEGLTGTTDSFGARILAMQKRLDEAKGEVPFIVGSPPHEKRVYPVSKDSTVENEQAKSTHEHKQSRVMPISSSVQEPLTTTEAPAVECSISRSETDVIPRIQPIKKIKSQGQCVATVPTSPPQVNEERDAHTDQKTSMLKDDFSTQESSSSRWKSALAPKISEDYNSEEIPGLFDDDDDDDIALASEKTSDRLTSKMPQDNSSNMLEKINGNNALKSRIKAEGRMTPKMPQYCSEMKQEKRNSSFGKNISRIASSETTLLWEISLGKTSRLLETVAPDTAMRTTRDFASESSSESSRNTTPQLVPRLWRNVSPPTAERKPRSVSPEMAVRRVVWDVDLAMIARLTRSVSPSIVSRRTTEGSSTETTESSSTKTTKSSSTKTTKSSSTKTTESSSTKTTESSSRTSSDMIYDMCQRFPRKTIPNILRRRRRGGLAPKMPPDGSLEGNQEIPQEIPQETPQETPQEINCDNFESTEQSENKLLFTRIPRDENPQTTIIQETIPSTTVLQSEKTTESGLSSEMVQEDYAEICRAMHRNSSDSSRSEDQTEDDFNSRIHEDISPRSDQSLDVSPTNFRSRKRTRGGLLSRMPRRDSPSSPRSRKRVKEGLTTGTSRDDFEMAPEMHCKISTGMSKKTKKSELLPSTFQSSDAKIASGSRGIISCPNIFRPKSGENLDSESFQGGSSLGISRNISPESILKWRRVKRPELNQKKFQDDHLGEVRSVTSDETLGKKYLQSYRRQELSSSPQKRLPKRHRKKLVERKLLRRSFSAPRHGAPWPDVLISLCQESPFFVRKILRDASRLPQEFGRRFLSAHSSAEELYDEAADREFFDPWTPRGLRSMRDTFPITPWNPGREVIVPWISFRWPRRRFEDDRNLMLHPEQRQQVSEDNDEQIQHYIQQLPVTNRESETSSSVSSDILSLFDLMYSDSE</sequence>
<feature type="compositionally biased region" description="Polar residues" evidence="2">
    <location>
        <begin position="751"/>
        <end position="762"/>
    </location>
</feature>
<dbReference type="SUPFAM" id="SSF48445">
    <property type="entry name" value="14-3-3 protein"/>
    <property type="match status" value="1"/>
</dbReference>
<feature type="compositionally biased region" description="Basic and acidic residues" evidence="2">
    <location>
        <begin position="609"/>
        <end position="619"/>
    </location>
</feature>
<dbReference type="InterPro" id="IPR023410">
    <property type="entry name" value="14-3-3_domain"/>
</dbReference>
<evidence type="ECO:0000313" key="4">
    <source>
        <dbReference type="EMBL" id="VDM96657.1"/>
    </source>
</evidence>
<evidence type="ECO:0000313" key="5">
    <source>
        <dbReference type="Proteomes" id="UP000276776"/>
    </source>
</evidence>
<dbReference type="SMART" id="SM00101">
    <property type="entry name" value="14_3_3"/>
    <property type="match status" value="1"/>
</dbReference>
<feature type="compositionally biased region" description="Basic and acidic residues" evidence="2">
    <location>
        <begin position="376"/>
        <end position="414"/>
    </location>
</feature>